<dbReference type="Proteomes" id="UP000772434">
    <property type="component" value="Unassembled WGS sequence"/>
</dbReference>
<accession>A0A9P5P4K4</accession>
<protein>
    <submittedName>
        <fullName evidence="2">Uncharacterized protein</fullName>
    </submittedName>
</protein>
<feature type="region of interest" description="Disordered" evidence="1">
    <location>
        <begin position="199"/>
        <end position="232"/>
    </location>
</feature>
<feature type="compositionally biased region" description="Low complexity" evidence="1">
    <location>
        <begin position="530"/>
        <end position="539"/>
    </location>
</feature>
<feature type="region of interest" description="Disordered" evidence="1">
    <location>
        <begin position="269"/>
        <end position="297"/>
    </location>
</feature>
<comment type="caution">
    <text evidence="2">The sequence shown here is derived from an EMBL/GenBank/DDBJ whole genome shotgun (WGS) entry which is preliminary data.</text>
</comment>
<reference evidence="2" key="1">
    <citation type="submission" date="2020-11" db="EMBL/GenBank/DDBJ databases">
        <authorList>
            <consortium name="DOE Joint Genome Institute"/>
            <person name="Ahrendt S."/>
            <person name="Riley R."/>
            <person name="Andreopoulos W."/>
            <person name="Labutti K."/>
            <person name="Pangilinan J."/>
            <person name="Ruiz-Duenas F.J."/>
            <person name="Barrasa J.M."/>
            <person name="Sanchez-Garcia M."/>
            <person name="Camarero S."/>
            <person name="Miyauchi S."/>
            <person name="Serrano A."/>
            <person name="Linde D."/>
            <person name="Babiker R."/>
            <person name="Drula E."/>
            <person name="Ayuso-Fernandez I."/>
            <person name="Pacheco R."/>
            <person name="Padilla G."/>
            <person name="Ferreira P."/>
            <person name="Barriuso J."/>
            <person name="Kellner H."/>
            <person name="Castanera R."/>
            <person name="Alfaro M."/>
            <person name="Ramirez L."/>
            <person name="Pisabarro A.G."/>
            <person name="Kuo A."/>
            <person name="Tritt A."/>
            <person name="Lipzen A."/>
            <person name="He G."/>
            <person name="Yan M."/>
            <person name="Ng V."/>
            <person name="Cullen D."/>
            <person name="Martin F."/>
            <person name="Rosso M.-N."/>
            <person name="Henrissat B."/>
            <person name="Hibbett D."/>
            <person name="Martinez A.T."/>
            <person name="Grigoriev I.V."/>
        </authorList>
    </citation>
    <scope>NUCLEOTIDE SEQUENCE</scope>
    <source>
        <strain evidence="2">AH 40177</strain>
    </source>
</reference>
<feature type="compositionally biased region" description="Acidic residues" evidence="1">
    <location>
        <begin position="374"/>
        <end position="384"/>
    </location>
</feature>
<feature type="compositionally biased region" description="Pro residues" evidence="1">
    <location>
        <begin position="540"/>
        <end position="550"/>
    </location>
</feature>
<evidence type="ECO:0000256" key="1">
    <source>
        <dbReference type="SAM" id="MobiDB-lite"/>
    </source>
</evidence>
<sequence>MSLRLPTPPYQLCSAYESELSLHTGLTDASGDSDPDIEFSEEVFMRRHAPSIDLLPLPEAILNAVQVPSHATPVTAHQEWHEFRTPRAGYLGLQPGLIVPQQAQDQDVDWPRQSWDWRTVTLDHNYHTDELQGNDFNWSPLSRHYQRLHASQSQDFPNHEHPHHVGSLRPASFESRQYDDDHTAHTGLCSGSFVQDSAGHTGDFQSSDGHLAGTSHGHPPDNGSIGIPHSESIDIPKVDEPVTKSATSSLEPSDEPKWHFELLLHLSKPETGKKKGSARGQKDPEKRGPANVPSTTGWSEFLRTCASLVPTMTAGLYTHSFEWRFLRPATGPWLPVTNANGYQSMLGQAKQQCTKTPPYIIIQMTKPVQKLEPEDVDEDSDSESDTGPMRKKVGKKKGKIDEELGTIVESILKRYCVLDLHFELTRPHCLTWAHDIRNGKPGVGYNKVPIGSGLFMAQHALPKISTMPAAPIAPGTPLTPATVHPVMQNGYSGSPMMPFNPYGMIPPMQPMYPYPMMPMHHGWPSPIPVASGSGSSHARPSPPHSSPPPEIEGYTLQDFCADYGLNNDIEIGLTRLGYEPGASLLEVTLEDWRDAGIKAVQVQHGLIL</sequence>
<evidence type="ECO:0000313" key="3">
    <source>
        <dbReference type="Proteomes" id="UP000772434"/>
    </source>
</evidence>
<gene>
    <name evidence="2" type="ORF">BDP27DRAFT_1436053</name>
</gene>
<feature type="region of interest" description="Disordered" evidence="1">
    <location>
        <begin position="370"/>
        <end position="398"/>
    </location>
</feature>
<organism evidence="2 3">
    <name type="scientific">Rhodocollybia butyracea</name>
    <dbReference type="NCBI Taxonomy" id="206335"/>
    <lineage>
        <taxon>Eukaryota</taxon>
        <taxon>Fungi</taxon>
        <taxon>Dikarya</taxon>
        <taxon>Basidiomycota</taxon>
        <taxon>Agaricomycotina</taxon>
        <taxon>Agaricomycetes</taxon>
        <taxon>Agaricomycetidae</taxon>
        <taxon>Agaricales</taxon>
        <taxon>Marasmiineae</taxon>
        <taxon>Omphalotaceae</taxon>
        <taxon>Rhodocollybia</taxon>
    </lineage>
</organism>
<dbReference type="OrthoDB" id="3238775at2759"/>
<proteinExistence type="predicted"/>
<name>A0A9P5P4K4_9AGAR</name>
<feature type="compositionally biased region" description="Basic residues" evidence="1">
    <location>
        <begin position="389"/>
        <end position="398"/>
    </location>
</feature>
<dbReference type="AlphaFoldDB" id="A0A9P5P4K4"/>
<feature type="region of interest" description="Disordered" evidence="1">
    <location>
        <begin position="530"/>
        <end position="553"/>
    </location>
</feature>
<dbReference type="EMBL" id="JADNRY010000645">
    <property type="protein sequence ID" value="KAF9032021.1"/>
    <property type="molecule type" value="Genomic_DNA"/>
</dbReference>
<evidence type="ECO:0000313" key="2">
    <source>
        <dbReference type="EMBL" id="KAF9032021.1"/>
    </source>
</evidence>
<keyword evidence="3" id="KW-1185">Reference proteome</keyword>